<accession>A0A7J4XM33</accession>
<dbReference type="InterPro" id="IPR002110">
    <property type="entry name" value="Ankyrin_rpt"/>
</dbReference>
<dbReference type="Gene3D" id="1.25.40.20">
    <property type="entry name" value="Ankyrin repeat-containing domain"/>
    <property type="match status" value="1"/>
</dbReference>
<dbReference type="PANTHER" id="PTHR24171:SF9">
    <property type="entry name" value="ANKYRIN REPEAT DOMAIN-CONTAINING PROTEIN 39"/>
    <property type="match status" value="1"/>
</dbReference>
<evidence type="ECO:0000256" key="3">
    <source>
        <dbReference type="PROSITE-ProRule" id="PRU00023"/>
    </source>
</evidence>
<dbReference type="RefSeq" id="WP_130058439.1">
    <property type="nucleotide sequence ID" value="NZ_RCXT01000003.1"/>
</dbReference>
<organism evidence="4 5">
    <name type="scientific">Bacteroides salyersiae</name>
    <dbReference type="NCBI Taxonomy" id="291644"/>
    <lineage>
        <taxon>Bacteria</taxon>
        <taxon>Pseudomonadati</taxon>
        <taxon>Bacteroidota</taxon>
        <taxon>Bacteroidia</taxon>
        <taxon>Bacteroidales</taxon>
        <taxon>Bacteroidaceae</taxon>
        <taxon>Bacteroides</taxon>
    </lineage>
</organism>
<evidence type="ECO:0000256" key="1">
    <source>
        <dbReference type="ARBA" id="ARBA00022737"/>
    </source>
</evidence>
<evidence type="ECO:0000313" key="5">
    <source>
        <dbReference type="Proteomes" id="UP000422221"/>
    </source>
</evidence>
<dbReference type="AlphaFoldDB" id="A0A7J4XM33"/>
<dbReference type="EMBL" id="VWMK01000004">
    <property type="protein sequence ID" value="KAA3767901.1"/>
    <property type="molecule type" value="Genomic_DNA"/>
</dbReference>
<keyword evidence="1" id="KW-0677">Repeat</keyword>
<evidence type="ECO:0000313" key="4">
    <source>
        <dbReference type="EMBL" id="KAA3767901.1"/>
    </source>
</evidence>
<reference evidence="4 5" key="1">
    <citation type="journal article" date="2019" name="Nat. Med.">
        <title>A library of human gut bacterial isolates paired with longitudinal multiomics data enables mechanistic microbiome research.</title>
        <authorList>
            <person name="Poyet M."/>
            <person name="Groussin M."/>
            <person name="Gibbons S.M."/>
            <person name="Avila-Pacheco J."/>
            <person name="Jiang X."/>
            <person name="Kearney S.M."/>
            <person name="Perrotta A.R."/>
            <person name="Berdy B."/>
            <person name="Zhao S."/>
            <person name="Lieberman T.D."/>
            <person name="Swanson P.K."/>
            <person name="Smith M."/>
            <person name="Roesemann S."/>
            <person name="Alexander J.E."/>
            <person name="Rich S.A."/>
            <person name="Livny J."/>
            <person name="Vlamakis H."/>
            <person name="Clish C."/>
            <person name="Bullock K."/>
            <person name="Deik A."/>
            <person name="Scott J."/>
            <person name="Pierce K.A."/>
            <person name="Xavier R.J."/>
            <person name="Alm E.J."/>
        </authorList>
    </citation>
    <scope>NUCLEOTIDE SEQUENCE [LARGE SCALE GENOMIC DNA]</scope>
    <source>
        <strain evidence="4 5">BIOML-A10</strain>
    </source>
</reference>
<dbReference type="Proteomes" id="UP000422221">
    <property type="component" value="Unassembled WGS sequence"/>
</dbReference>
<feature type="repeat" description="ANK" evidence="3">
    <location>
        <begin position="75"/>
        <end position="107"/>
    </location>
</feature>
<feature type="repeat" description="ANK" evidence="3">
    <location>
        <begin position="108"/>
        <end position="142"/>
    </location>
</feature>
<proteinExistence type="predicted"/>
<keyword evidence="2 3" id="KW-0040">ANK repeat</keyword>
<dbReference type="PROSITE" id="PS50297">
    <property type="entry name" value="ANK_REP_REGION"/>
    <property type="match status" value="1"/>
</dbReference>
<dbReference type="PROSITE" id="PS50088">
    <property type="entry name" value="ANK_REPEAT"/>
    <property type="match status" value="2"/>
</dbReference>
<dbReference type="InterPro" id="IPR036770">
    <property type="entry name" value="Ankyrin_rpt-contain_sf"/>
</dbReference>
<dbReference type="Pfam" id="PF12796">
    <property type="entry name" value="Ank_2"/>
    <property type="match status" value="1"/>
</dbReference>
<comment type="caution">
    <text evidence="4">The sequence shown here is derived from an EMBL/GenBank/DDBJ whole genome shotgun (WGS) entry which is preliminary data.</text>
</comment>
<dbReference type="SUPFAM" id="SSF48403">
    <property type="entry name" value="Ankyrin repeat"/>
    <property type="match status" value="1"/>
</dbReference>
<name>A0A7J4XM33_9BACE</name>
<evidence type="ECO:0000256" key="2">
    <source>
        <dbReference type="ARBA" id="ARBA00023043"/>
    </source>
</evidence>
<protein>
    <submittedName>
        <fullName evidence="4">Ankyrin repeat domain-containing protein</fullName>
    </submittedName>
</protein>
<dbReference type="SMART" id="SM00248">
    <property type="entry name" value="ANK"/>
    <property type="match status" value="3"/>
</dbReference>
<gene>
    <name evidence="4" type="ORF">F3F73_05770</name>
</gene>
<dbReference type="PANTHER" id="PTHR24171">
    <property type="entry name" value="ANKYRIN REPEAT DOMAIN-CONTAINING PROTEIN 39-RELATED"/>
    <property type="match status" value="1"/>
</dbReference>
<sequence length="165" mass="18929">MKTIEEIKIELLNNDLDKFIQSIADYDISSYDQYGNNLLHYYILNYEAIAIPAKEIICEFLSRGLDINSKQIKKDCRSALYLAVQVRSKKLVALLLEMNAEVDSQDINGNTPLWQAVMNYRGDSYFIDLLLKYGAKPNLKNKHGVSPKKLANTIANYDTKKLFNK</sequence>